<dbReference type="SUPFAM" id="SSF54791">
    <property type="entry name" value="Eukaryotic type KH-domain (KH-domain type I)"/>
    <property type="match status" value="3"/>
</dbReference>
<proteinExistence type="predicted"/>
<accession>A0A9W8BFS6</accession>
<comment type="caution">
    <text evidence="5">The sequence shown here is derived from an EMBL/GenBank/DDBJ whole genome shotgun (WGS) entry which is preliminary data.</text>
</comment>
<sequence length="750" mass="77219">MPEEGKSPEVFVISTSPELEGQGALASYGADAEAAAAAAIKASPQLPAGSSKGPTAASASGRKKRGRKAVQNQRPPSAGPDSEDISIHVEAGWSEDEGDSKEPPAKRTATSTEHDSAGATKKAAGPLSNFTVRAVVTRKDVEVIFGHDRDKPDQLEAQTGTKITIISGKDDPDIVVDRVLSVKGPIDGVAAAYKIIADGMLVVKSATAAAVAVAAPISSLPAAPAVEVGEETKDTEPNDGACENANSSKEANPAVDLERTSVGTGQLAQDEGPGIAESKSSAPASGSAQPAISSITLRLLVPHKCVGSIMGHGGRTINNIRDVASVNIHTSETTLPLSSERIVELVGMPGSIQKAIGLVAEALTKDMPSYTSADYYVPAANLPSAMTVETHIRKRKDQRRAGNGDQSNGNRGQAGGRVGGSRGNAGNSNGGVHGQGRSQGSFGHSAANRNHGGAGYGGAINRHDRSSRQGDRLSGRSRGPGATSHVNRMPVGSNRPHGQMNQYNNGGGGFSNNVNASSNNNGGYRMANQLTSPGSAAQHSLNYGGYAVPAPTAYPTYVAPNAGVGAHMGRGGPSEMRYGGAVPSMGPTGGAYGNSFDAAGPSYQYPAQTSYGYGVAPVQNMYNTSAEPPVNTSYSRQYPVRDSRPQMPQPAMPMGTSGGAPMGGGPPAGSAGQTIQQIYVPGDKIGAVIGRRGETINEIRRTTNARVDIQDSGQGAKQRLIVITGGYEHVRTAYYMIKNKVDMARPSSKL</sequence>
<evidence type="ECO:0000313" key="6">
    <source>
        <dbReference type="Proteomes" id="UP001150907"/>
    </source>
</evidence>
<dbReference type="SMART" id="SM00322">
    <property type="entry name" value="KH"/>
    <property type="match status" value="3"/>
</dbReference>
<feature type="domain" description="K Homology" evidence="4">
    <location>
        <begin position="293"/>
        <end position="364"/>
    </location>
</feature>
<dbReference type="InterPro" id="IPR036612">
    <property type="entry name" value="KH_dom_type_1_sf"/>
</dbReference>
<gene>
    <name evidence="5" type="primary">HEK2_1</name>
    <name evidence="5" type="ORF">H4R26_004669</name>
</gene>
<dbReference type="Gene3D" id="3.30.1370.10">
    <property type="entry name" value="K Homology domain, type 1"/>
    <property type="match status" value="2"/>
</dbReference>
<dbReference type="Proteomes" id="UP001150907">
    <property type="component" value="Unassembled WGS sequence"/>
</dbReference>
<dbReference type="EMBL" id="JANBQF010000550">
    <property type="protein sequence ID" value="KAJ2000319.1"/>
    <property type="molecule type" value="Genomic_DNA"/>
</dbReference>
<protein>
    <submittedName>
        <fullName evidence="5">RNA binding protein, heterogenous nuclear RNP-K like protein</fullName>
    </submittedName>
</protein>
<keyword evidence="2" id="KW-0694">RNA-binding</keyword>
<reference evidence="5" key="1">
    <citation type="submission" date="2022-07" db="EMBL/GenBank/DDBJ databases">
        <title>Phylogenomic reconstructions and comparative analyses of Kickxellomycotina fungi.</title>
        <authorList>
            <person name="Reynolds N.K."/>
            <person name="Stajich J.E."/>
            <person name="Barry K."/>
            <person name="Grigoriev I.V."/>
            <person name="Crous P."/>
            <person name="Smith M.E."/>
        </authorList>
    </citation>
    <scope>NUCLEOTIDE SEQUENCE</scope>
    <source>
        <strain evidence="5">IMI 214461</strain>
    </source>
</reference>
<feature type="region of interest" description="Disordered" evidence="3">
    <location>
        <begin position="626"/>
        <end position="671"/>
    </location>
</feature>
<feature type="compositionally biased region" description="Low complexity" evidence="3">
    <location>
        <begin position="276"/>
        <end position="287"/>
    </location>
</feature>
<feature type="compositionally biased region" description="Low complexity" evidence="3">
    <location>
        <begin position="511"/>
        <end position="523"/>
    </location>
</feature>
<dbReference type="OrthoDB" id="1937934at2759"/>
<dbReference type="GO" id="GO:0003723">
    <property type="term" value="F:RNA binding"/>
    <property type="evidence" value="ECO:0007669"/>
    <property type="project" value="UniProtKB-UniRule"/>
</dbReference>
<feature type="compositionally biased region" description="Polar residues" evidence="3">
    <location>
        <begin position="626"/>
        <end position="636"/>
    </location>
</feature>
<feature type="region of interest" description="Disordered" evidence="3">
    <location>
        <begin position="227"/>
        <end position="287"/>
    </location>
</feature>
<dbReference type="PANTHER" id="PTHR10288">
    <property type="entry name" value="KH DOMAIN CONTAINING RNA BINDING PROTEIN"/>
    <property type="match status" value="1"/>
</dbReference>
<evidence type="ECO:0000256" key="3">
    <source>
        <dbReference type="SAM" id="MobiDB-lite"/>
    </source>
</evidence>
<evidence type="ECO:0000259" key="4">
    <source>
        <dbReference type="SMART" id="SM00322"/>
    </source>
</evidence>
<feature type="region of interest" description="Disordered" evidence="3">
    <location>
        <begin position="392"/>
        <end position="526"/>
    </location>
</feature>
<dbReference type="AlphaFoldDB" id="A0A9W8BFS6"/>
<dbReference type="InterPro" id="IPR004087">
    <property type="entry name" value="KH_dom"/>
</dbReference>
<feature type="domain" description="K Homology" evidence="4">
    <location>
        <begin position="128"/>
        <end position="201"/>
    </location>
</feature>
<keyword evidence="6" id="KW-1185">Reference proteome</keyword>
<organism evidence="5 6">
    <name type="scientific">Coemansia thaxteri</name>
    <dbReference type="NCBI Taxonomy" id="2663907"/>
    <lineage>
        <taxon>Eukaryota</taxon>
        <taxon>Fungi</taxon>
        <taxon>Fungi incertae sedis</taxon>
        <taxon>Zoopagomycota</taxon>
        <taxon>Kickxellomycotina</taxon>
        <taxon>Kickxellomycetes</taxon>
        <taxon>Kickxellales</taxon>
        <taxon>Kickxellaceae</taxon>
        <taxon>Coemansia</taxon>
    </lineage>
</organism>
<feature type="compositionally biased region" description="Gly residues" evidence="3">
    <location>
        <begin position="656"/>
        <end position="667"/>
    </location>
</feature>
<feature type="region of interest" description="Disordered" evidence="3">
    <location>
        <begin position="24"/>
        <end position="124"/>
    </location>
</feature>
<feature type="compositionally biased region" description="Gly residues" evidence="3">
    <location>
        <begin position="412"/>
        <end position="434"/>
    </location>
</feature>
<keyword evidence="1" id="KW-0677">Repeat</keyword>
<feature type="compositionally biased region" description="Basic and acidic residues" evidence="3">
    <location>
        <begin position="461"/>
        <end position="474"/>
    </location>
</feature>
<dbReference type="PROSITE" id="PS50084">
    <property type="entry name" value="KH_TYPE_1"/>
    <property type="match status" value="3"/>
</dbReference>
<dbReference type="CDD" id="cd00105">
    <property type="entry name" value="KH-I"/>
    <property type="match status" value="1"/>
</dbReference>
<feature type="domain" description="K Homology" evidence="4">
    <location>
        <begin position="672"/>
        <end position="742"/>
    </location>
</feature>
<evidence type="ECO:0000313" key="5">
    <source>
        <dbReference type="EMBL" id="KAJ2000319.1"/>
    </source>
</evidence>
<evidence type="ECO:0000256" key="1">
    <source>
        <dbReference type="ARBA" id="ARBA00022737"/>
    </source>
</evidence>
<dbReference type="InterPro" id="IPR004088">
    <property type="entry name" value="KH_dom_type_1"/>
</dbReference>
<evidence type="ECO:0000256" key="2">
    <source>
        <dbReference type="PROSITE-ProRule" id="PRU00117"/>
    </source>
</evidence>
<feature type="compositionally biased region" description="Low complexity" evidence="3">
    <location>
        <begin position="24"/>
        <end position="42"/>
    </location>
</feature>
<dbReference type="Pfam" id="PF00013">
    <property type="entry name" value="KH_1"/>
    <property type="match status" value="2"/>
</dbReference>
<name>A0A9W8BFS6_9FUNG</name>